<evidence type="ECO:0000259" key="3">
    <source>
        <dbReference type="PROSITE" id="PS51194"/>
    </source>
</evidence>
<dbReference type="InterPro" id="IPR038718">
    <property type="entry name" value="SNF2-like_sf"/>
</dbReference>
<dbReference type="PROSITE" id="PS51192">
    <property type="entry name" value="HELICASE_ATP_BIND_1"/>
    <property type="match status" value="1"/>
</dbReference>
<feature type="domain" description="Helicase C-terminal" evidence="3">
    <location>
        <begin position="737"/>
        <end position="889"/>
    </location>
</feature>
<dbReference type="AlphaFoldDB" id="A0A0M1VXK4"/>
<name>A0A0M1VXK4_FUSVC</name>
<organism evidence="4 5">
    <name type="scientific">Fusobacterium vincentii 4_1_13</name>
    <dbReference type="NCBI Taxonomy" id="469606"/>
    <lineage>
        <taxon>Bacteria</taxon>
        <taxon>Fusobacteriati</taxon>
        <taxon>Fusobacteriota</taxon>
        <taxon>Fusobacteriia</taxon>
        <taxon>Fusobacteriales</taxon>
        <taxon>Fusobacteriaceae</taxon>
        <taxon>Fusobacterium</taxon>
    </lineage>
</organism>
<dbReference type="EMBL" id="ACDE02000006">
    <property type="protein sequence ID" value="EEO41423.1"/>
    <property type="molecule type" value="Genomic_DNA"/>
</dbReference>
<feature type="domain" description="Helicase ATP-binding" evidence="2">
    <location>
        <begin position="458"/>
        <end position="614"/>
    </location>
</feature>
<dbReference type="SMART" id="SM00490">
    <property type="entry name" value="HELICc"/>
    <property type="match status" value="1"/>
</dbReference>
<keyword evidence="1" id="KW-0378">Hydrolase</keyword>
<dbReference type="Pfam" id="PF00271">
    <property type="entry name" value="Helicase_C"/>
    <property type="match status" value="1"/>
</dbReference>
<dbReference type="Gene3D" id="3.40.50.10810">
    <property type="entry name" value="Tandem AAA-ATPase domain"/>
    <property type="match status" value="1"/>
</dbReference>
<gene>
    <name evidence="4" type="ORF">FSCG_02136</name>
</gene>
<dbReference type="InterPro" id="IPR014001">
    <property type="entry name" value="Helicase_ATP-bd"/>
</dbReference>
<dbReference type="InterPro" id="IPR000330">
    <property type="entry name" value="SNF2_N"/>
</dbReference>
<dbReference type="Proteomes" id="UP000004925">
    <property type="component" value="Unassembled WGS sequence"/>
</dbReference>
<evidence type="ECO:0000259" key="2">
    <source>
        <dbReference type="PROSITE" id="PS51192"/>
    </source>
</evidence>
<evidence type="ECO:0000313" key="4">
    <source>
        <dbReference type="EMBL" id="EEO41423.1"/>
    </source>
</evidence>
<dbReference type="InterPro" id="IPR001650">
    <property type="entry name" value="Helicase_C-like"/>
</dbReference>
<dbReference type="RefSeq" id="WP_008803736.1">
    <property type="nucleotide sequence ID" value="NZ_KQ235734.1"/>
</dbReference>
<dbReference type="eggNOG" id="COG0553">
    <property type="taxonomic scope" value="Bacteria"/>
</dbReference>
<evidence type="ECO:0000313" key="5">
    <source>
        <dbReference type="Proteomes" id="UP000004925"/>
    </source>
</evidence>
<dbReference type="InterPro" id="IPR027417">
    <property type="entry name" value="P-loop_NTPase"/>
</dbReference>
<dbReference type="GO" id="GO:0005524">
    <property type="term" value="F:ATP binding"/>
    <property type="evidence" value="ECO:0007669"/>
    <property type="project" value="InterPro"/>
</dbReference>
<dbReference type="HOGENOM" id="CLU_000315_21_3_0"/>
<evidence type="ECO:0000256" key="1">
    <source>
        <dbReference type="ARBA" id="ARBA00022801"/>
    </source>
</evidence>
<dbReference type="CDD" id="cd18793">
    <property type="entry name" value="SF2_C_SNF"/>
    <property type="match status" value="1"/>
</dbReference>
<proteinExistence type="predicted"/>
<dbReference type="Gene3D" id="3.40.50.300">
    <property type="entry name" value="P-loop containing nucleotide triphosphate hydrolases"/>
    <property type="match status" value="1"/>
</dbReference>
<dbReference type="SMART" id="SM00487">
    <property type="entry name" value="DEXDc"/>
    <property type="match status" value="1"/>
</dbReference>
<evidence type="ECO:0008006" key="6">
    <source>
        <dbReference type="Google" id="ProtNLM"/>
    </source>
</evidence>
<dbReference type="PROSITE" id="PS51194">
    <property type="entry name" value="HELICASE_CTER"/>
    <property type="match status" value="1"/>
</dbReference>
<sequence>MRDVKFYMLVEGKDNLYLALYDTEKNLISSYSNLNQSKINNYIENLENEKEFFISWKEEKKSDYLKLDKTLLEYLLKEEKFVNSDFERITKKEIENISLLIRDNNEIEDRLDIYIEINDNLLTKRNIVENYIYSQGTFYKINIEEDSQFPLLDLFQKIDKYELESYGTLILKNYKNIDLKYEDYETIISNEKTAIPQIIIEKIAFDNSLYLKINSIISTMDYEFFIKNKIETVLTVNELEKKLEISKINLENLSSDMFEIVKVLTKLQKSIGLKSSYYIDNENFIILNEELAKEFVKKELLQLAGKYSIIGTDRLRKYNIKAVKPKISGRFSYNLDYFEGEVEVEIEGDKFSIQQLLNNYKKDEYIVLSDGTNALINREYIEKLQRIFKEEDGNKVKVSFFDMPIVQDMIDEKSFENDFMGSKDFFEGINKLAEENIDYPKLNATLRDYQKYGYKWLKYLTDNNLGACLADDMGLGKTLQAIALLSKVHEEKKKKSMVIMPKSLIYNWENEIKRFSPKLKVGIYYGINRDFSSLKKVDIILTTYGTIRNDIESLLKQKFDLLILDESQNIKNINSQTTKAVLLLNAKKRVALSGTPIENNLLELYSLFRFLNPEMFGSVQEFTNDYIVPIQKYSDTSTIEELRKKIYPFLLRRVKKEVLADLPDKIEKLVYVDMNDKHRRFYEERRKYYYSLLEKNTSSQGNFDKFFVLQAINELRHIVSSPELENKKIISSKKEVLIENVIEAIENNHKVLVFVNYLSSIESICDSLKENKIKYLKMTGQTKDRQNLVDKFQNDSRYKVFVMTLKTGGVGLNLVSADTIFIYDPWWNTTVENQAIDRAYRLGQDKTVFAYKMIMRNTIEEKILKLQEIKNKLLDDLISEDNLSTKNLSKSDIEFILGS</sequence>
<comment type="caution">
    <text evidence="4">The sequence shown here is derived from an EMBL/GenBank/DDBJ whole genome shotgun (WGS) entry which is preliminary data.</text>
</comment>
<dbReference type="SUPFAM" id="SSF52540">
    <property type="entry name" value="P-loop containing nucleoside triphosphate hydrolases"/>
    <property type="match status" value="2"/>
</dbReference>
<dbReference type="CDD" id="cd18012">
    <property type="entry name" value="DEXQc_arch_SWI2_SNF2"/>
    <property type="match status" value="1"/>
</dbReference>
<dbReference type="Pfam" id="PF00176">
    <property type="entry name" value="SNF2-rel_dom"/>
    <property type="match status" value="1"/>
</dbReference>
<reference evidence="4 5" key="1">
    <citation type="submission" date="2011-10" db="EMBL/GenBank/DDBJ databases">
        <title>The Genome Sequence of Fusobacterium sp. 4_1_13.</title>
        <authorList>
            <consortium name="The Broad Institute Genome Sequencing Platform"/>
            <person name="Earl A."/>
            <person name="Ward D."/>
            <person name="Feldgarden M."/>
            <person name="Gevers D."/>
            <person name="Strauss J."/>
            <person name="Ambrose C."/>
            <person name="Allen-Vercoe E."/>
            <person name="Young S.K."/>
            <person name="Zeng Q."/>
            <person name="Gargeya S."/>
            <person name="Fitzgerald M."/>
            <person name="Haas B."/>
            <person name="Abouelleil A."/>
            <person name="Alvarado L."/>
            <person name="Arachchi H.M."/>
            <person name="Berlin A."/>
            <person name="Brown A."/>
            <person name="Chapman S.B."/>
            <person name="Chen Z."/>
            <person name="Dunbar C."/>
            <person name="Freedman E."/>
            <person name="Gearin G."/>
            <person name="Goldberg J."/>
            <person name="Griggs A."/>
            <person name="Gujja S."/>
            <person name="Heiman D."/>
            <person name="Howarth C."/>
            <person name="Larson L."/>
            <person name="Lui A."/>
            <person name="MacDonald P.J."/>
            <person name="Montmayeur A."/>
            <person name="Murphy C."/>
            <person name="Neiman D."/>
            <person name="Pearson M."/>
            <person name="Priest M."/>
            <person name="Roberts A."/>
            <person name="Saif S."/>
            <person name="Shea T."/>
            <person name="Shenoy N."/>
            <person name="Sisk P."/>
            <person name="Stolte C."/>
            <person name="Sykes S."/>
            <person name="Wortman J."/>
            <person name="Nusbaum C."/>
            <person name="Birren B."/>
        </authorList>
    </citation>
    <scope>NUCLEOTIDE SEQUENCE [LARGE SCALE GENOMIC DNA]</scope>
    <source>
        <strain evidence="4 5">4_1_13</strain>
    </source>
</reference>
<accession>A0A0M1VXK4</accession>
<dbReference type="GO" id="GO:0016787">
    <property type="term" value="F:hydrolase activity"/>
    <property type="evidence" value="ECO:0007669"/>
    <property type="project" value="UniProtKB-KW"/>
</dbReference>
<protein>
    <recommendedName>
        <fullName evidence="6">Helicase SNF</fullName>
    </recommendedName>
</protein>
<dbReference type="InterPro" id="IPR049730">
    <property type="entry name" value="SNF2/RAD54-like_C"/>
</dbReference>
<dbReference type="PANTHER" id="PTHR10799">
    <property type="entry name" value="SNF2/RAD54 HELICASE FAMILY"/>
    <property type="match status" value="1"/>
</dbReference>